<evidence type="ECO:0000313" key="2">
    <source>
        <dbReference type="Proteomes" id="UP000679179"/>
    </source>
</evidence>
<protein>
    <submittedName>
        <fullName evidence="1">Uncharacterized protein</fullName>
    </submittedName>
</protein>
<keyword evidence="2" id="KW-1185">Reference proteome</keyword>
<organism evidence="1 2">
    <name type="scientific">Clostridium polyendosporum</name>
    <dbReference type="NCBI Taxonomy" id="69208"/>
    <lineage>
        <taxon>Bacteria</taxon>
        <taxon>Bacillati</taxon>
        <taxon>Bacillota</taxon>
        <taxon>Clostridia</taxon>
        <taxon>Eubacteriales</taxon>
        <taxon>Clostridiaceae</taxon>
        <taxon>Clostridium</taxon>
    </lineage>
</organism>
<name>A0A919VFN7_9CLOT</name>
<evidence type="ECO:0000313" key="1">
    <source>
        <dbReference type="EMBL" id="GIM28352.1"/>
    </source>
</evidence>
<comment type="caution">
    <text evidence="1">The sequence shown here is derived from an EMBL/GenBank/DDBJ whole genome shotgun (WGS) entry which is preliminary data.</text>
</comment>
<sequence>MNRYTFTGAEYFKRMKEVGLYTTNVNEIEIRIRKLNLDRVFNTRLI</sequence>
<reference evidence="1" key="1">
    <citation type="submission" date="2021-03" db="EMBL/GenBank/DDBJ databases">
        <title>Taxonomic study of Clostridium polyendosporum from meadow-gley soil under rice.</title>
        <authorList>
            <person name="Kobayashi H."/>
            <person name="Tanizawa Y."/>
            <person name="Yagura M."/>
        </authorList>
    </citation>
    <scope>NUCLEOTIDE SEQUENCE</scope>
    <source>
        <strain evidence="1">JCM 30710</strain>
    </source>
</reference>
<gene>
    <name evidence="1" type="ORF">CPJCM30710_10180</name>
</gene>
<dbReference type="AlphaFoldDB" id="A0A919VFN7"/>
<dbReference type="Proteomes" id="UP000679179">
    <property type="component" value="Unassembled WGS sequence"/>
</dbReference>
<accession>A0A919VFN7</accession>
<proteinExistence type="predicted"/>
<dbReference type="EMBL" id="BOPZ01000006">
    <property type="protein sequence ID" value="GIM28352.1"/>
    <property type="molecule type" value="Genomic_DNA"/>
</dbReference>